<evidence type="ECO:0000313" key="3">
    <source>
        <dbReference type="Proteomes" id="UP000199668"/>
    </source>
</evidence>
<feature type="chain" id="PRO_5039582146" description="DUF3221 domain-containing protein" evidence="1">
    <location>
        <begin position="21"/>
        <end position="108"/>
    </location>
</feature>
<dbReference type="EMBL" id="FOTY01000020">
    <property type="protein sequence ID" value="SFM18498.1"/>
    <property type="molecule type" value="Genomic_DNA"/>
</dbReference>
<evidence type="ECO:0000256" key="1">
    <source>
        <dbReference type="SAM" id="SignalP"/>
    </source>
</evidence>
<sequence>MNKIMVAFCFVFLLSLFGCGKEESDYTSDIEKVNENSIEVVYPEEDRNPDASYPVYTVKVNEDTEFTGSADAFRDLAEGDRVQVWVINAGPDGEIHNKTAKKYRKITL</sequence>
<dbReference type="PROSITE" id="PS51257">
    <property type="entry name" value="PROKAR_LIPOPROTEIN"/>
    <property type="match status" value="1"/>
</dbReference>
<protein>
    <recommendedName>
        <fullName evidence="4">DUF3221 domain-containing protein</fullName>
    </recommendedName>
</protein>
<evidence type="ECO:0008006" key="4">
    <source>
        <dbReference type="Google" id="ProtNLM"/>
    </source>
</evidence>
<dbReference type="OrthoDB" id="2972954at2"/>
<proteinExistence type="predicted"/>
<dbReference type="AlphaFoldDB" id="A0A1I4NSI8"/>
<organism evidence="2 3">
    <name type="scientific">Salibacterium qingdaonense</name>
    <dbReference type="NCBI Taxonomy" id="266892"/>
    <lineage>
        <taxon>Bacteria</taxon>
        <taxon>Bacillati</taxon>
        <taxon>Bacillota</taxon>
        <taxon>Bacilli</taxon>
        <taxon>Bacillales</taxon>
        <taxon>Bacillaceae</taxon>
    </lineage>
</organism>
<evidence type="ECO:0000313" key="2">
    <source>
        <dbReference type="EMBL" id="SFM18498.1"/>
    </source>
</evidence>
<dbReference type="Proteomes" id="UP000199668">
    <property type="component" value="Unassembled WGS sequence"/>
</dbReference>
<keyword evidence="3" id="KW-1185">Reference proteome</keyword>
<gene>
    <name evidence="2" type="ORF">SAMN04488054_12027</name>
</gene>
<keyword evidence="1" id="KW-0732">Signal</keyword>
<dbReference type="RefSeq" id="WP_090927558.1">
    <property type="nucleotide sequence ID" value="NZ_FOTY01000020.1"/>
</dbReference>
<reference evidence="2 3" key="1">
    <citation type="submission" date="2016-10" db="EMBL/GenBank/DDBJ databases">
        <authorList>
            <person name="de Groot N.N."/>
        </authorList>
    </citation>
    <scope>NUCLEOTIDE SEQUENCE [LARGE SCALE GENOMIC DNA]</scope>
    <source>
        <strain evidence="2 3">CGMCC 1.6134</strain>
    </source>
</reference>
<feature type="signal peptide" evidence="1">
    <location>
        <begin position="1"/>
        <end position="20"/>
    </location>
</feature>
<accession>A0A1I4NSI8</accession>
<name>A0A1I4NSI8_9BACI</name>